<keyword evidence="3" id="KW-1185">Reference proteome</keyword>
<feature type="region of interest" description="Disordered" evidence="1">
    <location>
        <begin position="41"/>
        <end position="67"/>
    </location>
</feature>
<comment type="caution">
    <text evidence="2">The sequence shown here is derived from an EMBL/GenBank/DDBJ whole genome shotgun (WGS) entry which is preliminary data.</text>
</comment>
<feature type="compositionally biased region" description="Basic and acidic residues" evidence="1">
    <location>
        <begin position="54"/>
        <end position="67"/>
    </location>
</feature>
<proteinExistence type="predicted"/>
<evidence type="ECO:0000313" key="2">
    <source>
        <dbReference type="EMBL" id="TWW08675.1"/>
    </source>
</evidence>
<accession>A0A5C6M3H6</accession>
<evidence type="ECO:0000313" key="3">
    <source>
        <dbReference type="Proteomes" id="UP000321083"/>
    </source>
</evidence>
<protein>
    <submittedName>
        <fullName evidence="2">Uncharacterized protein</fullName>
    </submittedName>
</protein>
<name>A0A5C6M3H6_9PLAN</name>
<dbReference type="EMBL" id="SRHE01000554">
    <property type="protein sequence ID" value="TWW08675.1"/>
    <property type="molecule type" value="Genomic_DNA"/>
</dbReference>
<organism evidence="2 3">
    <name type="scientific">Planctomyces bekefii</name>
    <dbReference type="NCBI Taxonomy" id="1653850"/>
    <lineage>
        <taxon>Bacteria</taxon>
        <taxon>Pseudomonadati</taxon>
        <taxon>Planctomycetota</taxon>
        <taxon>Planctomycetia</taxon>
        <taxon>Planctomycetales</taxon>
        <taxon>Planctomycetaceae</taxon>
        <taxon>Planctomyces</taxon>
    </lineage>
</organism>
<reference evidence="2 3" key="1">
    <citation type="submission" date="2019-08" db="EMBL/GenBank/DDBJ databases">
        <title>100 year-old enigma solved: identification of Planctomyces bekefii, the type genus and species of the phylum Planctomycetes.</title>
        <authorList>
            <person name="Svetlana D.N."/>
            <person name="Overmann J."/>
        </authorList>
    </citation>
    <scope>NUCLEOTIDE SEQUENCE [LARGE SCALE GENOMIC DNA]</scope>
    <source>
        <strain evidence="2">Phe10_nw2017</strain>
    </source>
</reference>
<gene>
    <name evidence="2" type="ORF">E3A20_21950</name>
</gene>
<sequence>MLRLSRVAGCWNWPAFAESAEQRGFGNSEFPQLGGIGKILQSEGTAGASSAGRKHQESGVRHRDALP</sequence>
<dbReference type="AlphaFoldDB" id="A0A5C6M3H6"/>
<dbReference type="Proteomes" id="UP000321083">
    <property type="component" value="Unassembled WGS sequence"/>
</dbReference>
<reference evidence="2 3" key="2">
    <citation type="submission" date="2019-08" db="EMBL/GenBank/DDBJ databases">
        <authorList>
            <person name="Henke P."/>
        </authorList>
    </citation>
    <scope>NUCLEOTIDE SEQUENCE [LARGE SCALE GENOMIC DNA]</scope>
    <source>
        <strain evidence="2">Phe10_nw2017</strain>
    </source>
</reference>
<evidence type="ECO:0000256" key="1">
    <source>
        <dbReference type="SAM" id="MobiDB-lite"/>
    </source>
</evidence>